<name>A0ABP8H025_9BURK</name>
<sequence length="274" mass="29260">MLQTAGPHLLRDARDGVLLLTFNRPERRNAFSIELYEDLRGALQEAAAAPAIGAVVLTGAGGSFSAGGDVARMAGSAAAPLPREERIAALRRRTQISELLHTMDKPCIAMIRGFAVGAALSIAMACDLRIADDTARLRTGFVNMGLSGDYGGHYFLPRLVGMAKARELYLTSPLLDAQAALQIGLLNQVVAPEALQDTVMTIASRLANGPRTAIACMKRNLNDGLRAPLSDLLDIEARRHALCTGTADHREAAQAYVEKRPPRFSAFAEDLGDA</sequence>
<dbReference type="InterPro" id="IPR018376">
    <property type="entry name" value="Enoyl-CoA_hyd/isom_CS"/>
</dbReference>
<comment type="caution">
    <text evidence="3">The sequence shown here is derived from an EMBL/GenBank/DDBJ whole genome shotgun (WGS) entry which is preliminary data.</text>
</comment>
<dbReference type="InterPro" id="IPR014748">
    <property type="entry name" value="Enoyl-CoA_hydra_C"/>
</dbReference>
<proteinExistence type="inferred from homology"/>
<dbReference type="InterPro" id="IPR001753">
    <property type="entry name" value="Enoyl-CoA_hydra/iso"/>
</dbReference>
<dbReference type="PANTHER" id="PTHR43459">
    <property type="entry name" value="ENOYL-COA HYDRATASE"/>
    <property type="match status" value="1"/>
</dbReference>
<dbReference type="EMBL" id="BAABFO010000009">
    <property type="protein sequence ID" value="GAA4332450.1"/>
    <property type="molecule type" value="Genomic_DNA"/>
</dbReference>
<evidence type="ECO:0000256" key="2">
    <source>
        <dbReference type="RuleBase" id="RU003707"/>
    </source>
</evidence>
<protein>
    <submittedName>
        <fullName evidence="3">Enoyl-CoA hydratase</fullName>
    </submittedName>
</protein>
<dbReference type="RefSeq" id="WP_345249375.1">
    <property type="nucleotide sequence ID" value="NZ_BAABFO010000009.1"/>
</dbReference>
<evidence type="ECO:0000313" key="4">
    <source>
        <dbReference type="Proteomes" id="UP001501671"/>
    </source>
</evidence>
<gene>
    <name evidence="3" type="ORF">GCM10023144_22470</name>
</gene>
<keyword evidence="4" id="KW-1185">Reference proteome</keyword>
<dbReference type="Pfam" id="PF00378">
    <property type="entry name" value="ECH_1"/>
    <property type="match status" value="1"/>
</dbReference>
<dbReference type="SUPFAM" id="SSF52096">
    <property type="entry name" value="ClpP/crotonase"/>
    <property type="match status" value="1"/>
</dbReference>
<evidence type="ECO:0000313" key="3">
    <source>
        <dbReference type="EMBL" id="GAA4332450.1"/>
    </source>
</evidence>
<dbReference type="PROSITE" id="PS00166">
    <property type="entry name" value="ENOYL_COA_HYDRATASE"/>
    <property type="match status" value="1"/>
</dbReference>
<evidence type="ECO:0000256" key="1">
    <source>
        <dbReference type="ARBA" id="ARBA00005254"/>
    </source>
</evidence>
<dbReference type="InterPro" id="IPR029045">
    <property type="entry name" value="ClpP/crotonase-like_dom_sf"/>
</dbReference>
<dbReference type="CDD" id="cd06558">
    <property type="entry name" value="crotonase-like"/>
    <property type="match status" value="1"/>
</dbReference>
<dbReference type="PANTHER" id="PTHR43459:SF1">
    <property type="entry name" value="EG:BACN32G11.4 PROTEIN"/>
    <property type="match status" value="1"/>
</dbReference>
<reference evidence="4" key="1">
    <citation type="journal article" date="2019" name="Int. J. Syst. Evol. Microbiol.">
        <title>The Global Catalogue of Microorganisms (GCM) 10K type strain sequencing project: providing services to taxonomists for standard genome sequencing and annotation.</title>
        <authorList>
            <consortium name="The Broad Institute Genomics Platform"/>
            <consortium name="The Broad Institute Genome Sequencing Center for Infectious Disease"/>
            <person name="Wu L."/>
            <person name="Ma J."/>
        </authorList>
    </citation>
    <scope>NUCLEOTIDE SEQUENCE [LARGE SCALE GENOMIC DNA]</scope>
    <source>
        <strain evidence="4">JCM 17666</strain>
    </source>
</reference>
<comment type="similarity">
    <text evidence="1 2">Belongs to the enoyl-CoA hydratase/isomerase family.</text>
</comment>
<accession>A0ABP8H025</accession>
<dbReference type="Gene3D" id="3.90.226.10">
    <property type="entry name" value="2-enoyl-CoA Hydratase, Chain A, domain 1"/>
    <property type="match status" value="1"/>
</dbReference>
<dbReference type="Gene3D" id="1.10.12.10">
    <property type="entry name" value="Lyase 2-enoyl-coa Hydratase, Chain A, domain 2"/>
    <property type="match status" value="1"/>
</dbReference>
<organism evidence="3 4">
    <name type="scientific">Pigmentiphaga soli</name>
    <dbReference type="NCBI Taxonomy" id="1007095"/>
    <lineage>
        <taxon>Bacteria</taxon>
        <taxon>Pseudomonadati</taxon>
        <taxon>Pseudomonadota</taxon>
        <taxon>Betaproteobacteria</taxon>
        <taxon>Burkholderiales</taxon>
        <taxon>Alcaligenaceae</taxon>
        <taxon>Pigmentiphaga</taxon>
    </lineage>
</organism>
<dbReference type="Proteomes" id="UP001501671">
    <property type="component" value="Unassembled WGS sequence"/>
</dbReference>